<protein>
    <submittedName>
        <fullName evidence="1">Uncharacterized protein</fullName>
    </submittedName>
</protein>
<sequence length="37" mass="4065">MSTVQSHFAYESNYSNLMSSCLRPTSFLTSLGNCLSS</sequence>
<evidence type="ECO:0000313" key="1">
    <source>
        <dbReference type="EMBL" id="MBW89122.1"/>
    </source>
</evidence>
<accession>A0A2P2J6N3</accession>
<dbReference type="AlphaFoldDB" id="A0A2P2J6N3"/>
<dbReference type="EMBL" id="GGEC01008639">
    <property type="protein sequence ID" value="MBW89122.1"/>
    <property type="molecule type" value="Transcribed_RNA"/>
</dbReference>
<name>A0A2P2J6N3_RHIMU</name>
<reference evidence="1" key="1">
    <citation type="submission" date="2018-02" db="EMBL/GenBank/DDBJ databases">
        <title>Rhizophora mucronata_Transcriptome.</title>
        <authorList>
            <person name="Meera S.P."/>
            <person name="Sreeshan A."/>
            <person name="Augustine A."/>
        </authorList>
    </citation>
    <scope>NUCLEOTIDE SEQUENCE</scope>
    <source>
        <tissue evidence="1">Leaf</tissue>
    </source>
</reference>
<proteinExistence type="predicted"/>
<organism evidence="1">
    <name type="scientific">Rhizophora mucronata</name>
    <name type="common">Asiatic mangrove</name>
    <dbReference type="NCBI Taxonomy" id="61149"/>
    <lineage>
        <taxon>Eukaryota</taxon>
        <taxon>Viridiplantae</taxon>
        <taxon>Streptophyta</taxon>
        <taxon>Embryophyta</taxon>
        <taxon>Tracheophyta</taxon>
        <taxon>Spermatophyta</taxon>
        <taxon>Magnoliopsida</taxon>
        <taxon>eudicotyledons</taxon>
        <taxon>Gunneridae</taxon>
        <taxon>Pentapetalae</taxon>
        <taxon>rosids</taxon>
        <taxon>fabids</taxon>
        <taxon>Malpighiales</taxon>
        <taxon>Rhizophoraceae</taxon>
        <taxon>Rhizophora</taxon>
    </lineage>
</organism>